<gene>
    <name evidence="1" type="ORF">BD311DRAFT_745212</name>
</gene>
<organism evidence="1">
    <name type="scientific">Dichomitus squalens</name>
    <dbReference type="NCBI Taxonomy" id="114155"/>
    <lineage>
        <taxon>Eukaryota</taxon>
        <taxon>Fungi</taxon>
        <taxon>Dikarya</taxon>
        <taxon>Basidiomycota</taxon>
        <taxon>Agaricomycotina</taxon>
        <taxon>Agaricomycetes</taxon>
        <taxon>Polyporales</taxon>
        <taxon>Polyporaceae</taxon>
        <taxon>Dichomitus</taxon>
    </lineage>
</organism>
<sequence>MLLDKSPSSLLRVSNRILGVVTAGLRKVLEGWDRGASTTTGVTMMPSHRRGTSHVLSKERVFRGREEAVAIVSVGRRG</sequence>
<accession>A0A4Q9N7M9</accession>
<reference evidence="1" key="1">
    <citation type="submission" date="2019-01" db="EMBL/GenBank/DDBJ databases">
        <title>Draft genome sequences of three monokaryotic isolates of the white-rot basidiomycete fungus Dichomitus squalens.</title>
        <authorList>
            <consortium name="DOE Joint Genome Institute"/>
            <person name="Lopez S.C."/>
            <person name="Andreopoulos B."/>
            <person name="Pangilinan J."/>
            <person name="Lipzen A."/>
            <person name="Riley R."/>
            <person name="Ahrendt S."/>
            <person name="Ng V."/>
            <person name="Barry K."/>
            <person name="Daum C."/>
            <person name="Grigoriev I.V."/>
            <person name="Hilden K.S."/>
            <person name="Makela M.R."/>
            <person name="de Vries R.P."/>
        </authorList>
    </citation>
    <scope>NUCLEOTIDE SEQUENCE [LARGE SCALE GENOMIC DNA]</scope>
    <source>
        <strain evidence="1">OM18370.1</strain>
    </source>
</reference>
<protein>
    <submittedName>
        <fullName evidence="1">Uncharacterized protein</fullName>
    </submittedName>
</protein>
<dbReference type="Proteomes" id="UP000292957">
    <property type="component" value="Unassembled WGS sequence"/>
</dbReference>
<evidence type="ECO:0000313" key="1">
    <source>
        <dbReference type="EMBL" id="TBU34916.1"/>
    </source>
</evidence>
<dbReference type="AlphaFoldDB" id="A0A4Q9N7M9"/>
<name>A0A4Q9N7M9_9APHY</name>
<proteinExistence type="predicted"/>
<dbReference type="EMBL" id="ML143387">
    <property type="protein sequence ID" value="TBU34916.1"/>
    <property type="molecule type" value="Genomic_DNA"/>
</dbReference>